<comment type="caution">
    <text evidence="3">The sequence shown here is derived from an EMBL/GenBank/DDBJ whole genome shotgun (WGS) entry which is preliminary data.</text>
</comment>
<dbReference type="PANTHER" id="PTHR43214:SF42">
    <property type="entry name" value="TRANSCRIPTIONAL REGULATORY PROTEIN DESR"/>
    <property type="match status" value="1"/>
</dbReference>
<dbReference type="AlphaFoldDB" id="A0A6G3QZ66"/>
<dbReference type="InterPro" id="IPR000792">
    <property type="entry name" value="Tscrpt_reg_LuxR_C"/>
</dbReference>
<evidence type="ECO:0000313" key="3">
    <source>
        <dbReference type="EMBL" id="NEA88746.1"/>
    </source>
</evidence>
<dbReference type="InterPro" id="IPR039420">
    <property type="entry name" value="WalR-like"/>
</dbReference>
<dbReference type="SUPFAM" id="SSF48452">
    <property type="entry name" value="TPR-like"/>
    <property type="match status" value="1"/>
</dbReference>
<dbReference type="InterPro" id="IPR011990">
    <property type="entry name" value="TPR-like_helical_dom_sf"/>
</dbReference>
<dbReference type="PROSITE" id="PS50043">
    <property type="entry name" value="HTH_LUXR_2"/>
    <property type="match status" value="1"/>
</dbReference>
<dbReference type="Gene3D" id="1.25.40.10">
    <property type="entry name" value="Tetratricopeptide repeat domain"/>
    <property type="match status" value="1"/>
</dbReference>
<dbReference type="SMART" id="SM00421">
    <property type="entry name" value="HTH_LUXR"/>
    <property type="match status" value="1"/>
</dbReference>
<dbReference type="GO" id="GO:0003677">
    <property type="term" value="F:DNA binding"/>
    <property type="evidence" value="ECO:0007669"/>
    <property type="project" value="UniProtKB-KW"/>
</dbReference>
<protein>
    <submittedName>
        <fullName evidence="3">Helix-turn-helix transcriptional regulator</fullName>
    </submittedName>
</protein>
<dbReference type="InterPro" id="IPR036388">
    <property type="entry name" value="WH-like_DNA-bd_sf"/>
</dbReference>
<gene>
    <name evidence="3" type="ORF">G3I53_22560</name>
</gene>
<dbReference type="EMBL" id="JAAGMD010000632">
    <property type="protein sequence ID" value="NEA88746.1"/>
    <property type="molecule type" value="Genomic_DNA"/>
</dbReference>
<dbReference type="Pfam" id="PF00196">
    <property type="entry name" value="GerE"/>
    <property type="match status" value="1"/>
</dbReference>
<dbReference type="InterPro" id="IPR016032">
    <property type="entry name" value="Sig_transdc_resp-reg_C-effctor"/>
</dbReference>
<feature type="domain" description="HTH luxR-type" evidence="2">
    <location>
        <begin position="476"/>
        <end position="541"/>
    </location>
</feature>
<evidence type="ECO:0000256" key="1">
    <source>
        <dbReference type="ARBA" id="ARBA00023125"/>
    </source>
</evidence>
<accession>A0A6G3QZ66</accession>
<keyword evidence="1" id="KW-0238">DNA-binding</keyword>
<sequence length="546" mass="58581">RARGGLAAAAAFLERAMELTPDPALRGARALTAAEAKFEAAAVEPAHQLARAAEAGPLDAFGRARLARLHARIVFTRSRTSEATPLFLDAARLLEPLDAALARETYLEALAAAIFAGRLDGGTTVRDAAEVARAVPRASGTASRTDLLLEGVTQRFTDGYAASLAPLRQALNAFRAEADSGGPGETARWLWLSCPVAPEPIAPEVWDDEAWHELADSAVRLARGAGALASLPVALSYRAGVHLQAGEFAEAAALIEEADALTAATGNAPSDYTSLLLTAWRDDEQRALRVIGQAVRTATDRGEGRALGLAHHATALLYNGLSRHDAALESARRACAYQDLGFYGWYLVELVEAAARSGDRDAAVAAVERLDGMTQAAGTDWALGLRARSRALISEGDTAEEHHREAVERLGRTRSRVELARAHLVFGEWLRRENRRRDARTHLRTAHTMLTGFGAGAFTDRAARELLATGEKAAGRRTERLALTPQEARIAGLARDGLTNPEIGAQLFLSPHTVEWHLRKVFTKLGVTSRRHLRTALAAHDPATPD</sequence>
<dbReference type="CDD" id="cd06170">
    <property type="entry name" value="LuxR_C_like"/>
    <property type="match status" value="1"/>
</dbReference>
<name>A0A6G3QZ66_9ACTN</name>
<dbReference type="GO" id="GO:0006355">
    <property type="term" value="P:regulation of DNA-templated transcription"/>
    <property type="evidence" value="ECO:0007669"/>
    <property type="project" value="InterPro"/>
</dbReference>
<dbReference type="PANTHER" id="PTHR43214">
    <property type="entry name" value="TWO-COMPONENT RESPONSE REGULATOR"/>
    <property type="match status" value="1"/>
</dbReference>
<organism evidence="3">
    <name type="scientific">Streptomyces sp. SID14436</name>
    <dbReference type="NCBI Taxonomy" id="2706070"/>
    <lineage>
        <taxon>Bacteria</taxon>
        <taxon>Bacillati</taxon>
        <taxon>Actinomycetota</taxon>
        <taxon>Actinomycetes</taxon>
        <taxon>Kitasatosporales</taxon>
        <taxon>Streptomycetaceae</taxon>
        <taxon>Streptomyces</taxon>
    </lineage>
</organism>
<proteinExistence type="predicted"/>
<reference evidence="3" key="1">
    <citation type="submission" date="2020-01" db="EMBL/GenBank/DDBJ databases">
        <title>Insect and environment-associated Actinomycetes.</title>
        <authorList>
            <person name="Currrie C."/>
            <person name="Chevrette M."/>
            <person name="Carlson C."/>
            <person name="Stubbendieck R."/>
            <person name="Wendt-Pienkowski E."/>
        </authorList>
    </citation>
    <scope>NUCLEOTIDE SEQUENCE</scope>
    <source>
        <strain evidence="3">SID14436</strain>
    </source>
</reference>
<feature type="non-terminal residue" evidence="3">
    <location>
        <position position="1"/>
    </location>
</feature>
<dbReference type="RefSeq" id="WP_164438705.1">
    <property type="nucleotide sequence ID" value="NZ_JAAGMD010000632.1"/>
</dbReference>
<dbReference type="Gene3D" id="1.10.10.10">
    <property type="entry name" value="Winged helix-like DNA-binding domain superfamily/Winged helix DNA-binding domain"/>
    <property type="match status" value="1"/>
</dbReference>
<dbReference type="SUPFAM" id="SSF46894">
    <property type="entry name" value="C-terminal effector domain of the bipartite response regulators"/>
    <property type="match status" value="1"/>
</dbReference>
<evidence type="ECO:0000259" key="2">
    <source>
        <dbReference type="PROSITE" id="PS50043"/>
    </source>
</evidence>
<dbReference type="PRINTS" id="PR00038">
    <property type="entry name" value="HTHLUXR"/>
</dbReference>